<dbReference type="AlphaFoldDB" id="A0AAU9F568"/>
<keyword evidence="6 8" id="KW-0472">Membrane</keyword>
<comment type="similarity">
    <text evidence="2 7">Belongs to the ExbD/TolR family.</text>
</comment>
<keyword evidence="5 8" id="KW-1133">Transmembrane helix</keyword>
<proteinExistence type="inferred from homology"/>
<evidence type="ECO:0000256" key="7">
    <source>
        <dbReference type="RuleBase" id="RU003879"/>
    </source>
</evidence>
<keyword evidence="7" id="KW-0813">Transport</keyword>
<name>A0AAU9F568_9BACT</name>
<organism evidence="9 10">
    <name type="scientific">Desulfoferula mesophila</name>
    <dbReference type="NCBI Taxonomy" id="3058419"/>
    <lineage>
        <taxon>Bacteria</taxon>
        <taxon>Pseudomonadati</taxon>
        <taxon>Thermodesulfobacteriota</taxon>
        <taxon>Desulfarculia</taxon>
        <taxon>Desulfarculales</taxon>
        <taxon>Desulfarculaceae</taxon>
        <taxon>Desulfoferula</taxon>
    </lineage>
</organism>
<dbReference type="PANTHER" id="PTHR30558">
    <property type="entry name" value="EXBD MEMBRANE COMPONENT OF PMF-DRIVEN MACROMOLECULE IMPORT SYSTEM"/>
    <property type="match status" value="1"/>
</dbReference>
<evidence type="ECO:0000256" key="2">
    <source>
        <dbReference type="ARBA" id="ARBA00005811"/>
    </source>
</evidence>
<dbReference type="PANTHER" id="PTHR30558:SF13">
    <property type="entry name" value="BIOPOLYMER TRANSPORT PROTEIN EXBD2"/>
    <property type="match status" value="1"/>
</dbReference>
<feature type="transmembrane region" description="Helical" evidence="8">
    <location>
        <begin position="21"/>
        <end position="44"/>
    </location>
</feature>
<keyword evidence="7" id="KW-0653">Protein transport</keyword>
<evidence type="ECO:0000256" key="4">
    <source>
        <dbReference type="ARBA" id="ARBA00022692"/>
    </source>
</evidence>
<dbReference type="GO" id="GO:0005886">
    <property type="term" value="C:plasma membrane"/>
    <property type="evidence" value="ECO:0007669"/>
    <property type="project" value="UniProtKB-SubCell"/>
</dbReference>
<dbReference type="KEGG" id="dmp:FAK_37580"/>
<dbReference type="Pfam" id="PF02472">
    <property type="entry name" value="ExbD"/>
    <property type="match status" value="1"/>
</dbReference>
<dbReference type="Proteomes" id="UP001366166">
    <property type="component" value="Chromosome"/>
</dbReference>
<comment type="subcellular location">
    <subcellularLocation>
        <location evidence="1">Cell membrane</location>
        <topology evidence="1">Single-pass membrane protein</topology>
    </subcellularLocation>
    <subcellularLocation>
        <location evidence="7">Cell membrane</location>
        <topology evidence="7">Single-pass type II membrane protein</topology>
    </subcellularLocation>
</comment>
<gene>
    <name evidence="9" type="ORF">FAK_37580</name>
</gene>
<evidence type="ECO:0000256" key="5">
    <source>
        <dbReference type="ARBA" id="ARBA00022989"/>
    </source>
</evidence>
<reference evidence="10" key="1">
    <citation type="journal article" date="2023" name="Arch. Microbiol.">
        <title>Desulfoferula mesophilus gen. nov. sp. nov., a mesophilic sulfate-reducing bacterium isolated from a brackish lake sediment.</title>
        <authorList>
            <person name="Watanabe T."/>
            <person name="Yabe T."/>
            <person name="Tsuji J.M."/>
            <person name="Fukui M."/>
        </authorList>
    </citation>
    <scope>NUCLEOTIDE SEQUENCE [LARGE SCALE GENOMIC DNA]</scope>
    <source>
        <strain evidence="10">12FAK</strain>
    </source>
</reference>
<protein>
    <submittedName>
        <fullName evidence="9">Biopolymer transporter ExbD</fullName>
    </submittedName>
</protein>
<evidence type="ECO:0000256" key="3">
    <source>
        <dbReference type="ARBA" id="ARBA00022475"/>
    </source>
</evidence>
<evidence type="ECO:0000313" key="9">
    <source>
        <dbReference type="EMBL" id="BEQ16692.1"/>
    </source>
</evidence>
<keyword evidence="3" id="KW-1003">Cell membrane</keyword>
<evidence type="ECO:0000313" key="10">
    <source>
        <dbReference type="Proteomes" id="UP001366166"/>
    </source>
</evidence>
<dbReference type="Gene3D" id="3.30.420.270">
    <property type="match status" value="1"/>
</dbReference>
<evidence type="ECO:0000256" key="6">
    <source>
        <dbReference type="ARBA" id="ARBA00023136"/>
    </source>
</evidence>
<dbReference type="RefSeq" id="WP_338602884.1">
    <property type="nucleotide sequence ID" value="NZ_AP028679.1"/>
</dbReference>
<sequence length="142" mass="15111">MLKLRSRLGGMDNNGGDEAEINMAPLIDMVFILLIFFLVTTTFVRESGVEVQRPTAATAAAKQKGALVVSVAGDGRIFVERRQVDLRAVRGLVERFLAEDPSGAVIIAADKSTPTGRTVEVLDECRLAGAKDVAVAAKRPGS</sequence>
<keyword evidence="4 7" id="KW-0812">Transmembrane</keyword>
<evidence type="ECO:0000256" key="1">
    <source>
        <dbReference type="ARBA" id="ARBA00004162"/>
    </source>
</evidence>
<keyword evidence="10" id="KW-1185">Reference proteome</keyword>
<dbReference type="GO" id="GO:0022857">
    <property type="term" value="F:transmembrane transporter activity"/>
    <property type="evidence" value="ECO:0007669"/>
    <property type="project" value="InterPro"/>
</dbReference>
<accession>A0AAU9F568</accession>
<dbReference type="InterPro" id="IPR003400">
    <property type="entry name" value="ExbD"/>
</dbReference>
<dbReference type="GO" id="GO:0015031">
    <property type="term" value="P:protein transport"/>
    <property type="evidence" value="ECO:0007669"/>
    <property type="project" value="UniProtKB-KW"/>
</dbReference>
<evidence type="ECO:0000256" key="8">
    <source>
        <dbReference type="SAM" id="Phobius"/>
    </source>
</evidence>
<dbReference type="EMBL" id="AP028679">
    <property type="protein sequence ID" value="BEQ16692.1"/>
    <property type="molecule type" value="Genomic_DNA"/>
</dbReference>